<evidence type="ECO:0000313" key="2">
    <source>
        <dbReference type="EMBL" id="CAI9179956.1"/>
    </source>
</evidence>
<organism evidence="2 3">
    <name type="scientific">Rangifer tarandus platyrhynchus</name>
    <name type="common">Svalbard reindeer</name>
    <dbReference type="NCBI Taxonomy" id="3082113"/>
    <lineage>
        <taxon>Eukaryota</taxon>
        <taxon>Metazoa</taxon>
        <taxon>Chordata</taxon>
        <taxon>Craniata</taxon>
        <taxon>Vertebrata</taxon>
        <taxon>Euteleostomi</taxon>
        <taxon>Mammalia</taxon>
        <taxon>Eutheria</taxon>
        <taxon>Laurasiatheria</taxon>
        <taxon>Artiodactyla</taxon>
        <taxon>Ruminantia</taxon>
        <taxon>Pecora</taxon>
        <taxon>Cervidae</taxon>
        <taxon>Odocoileinae</taxon>
        <taxon>Rangifer</taxon>
    </lineage>
</organism>
<evidence type="ECO:0000313" key="3">
    <source>
        <dbReference type="Proteomes" id="UP001176941"/>
    </source>
</evidence>
<accession>A0ABN9A6E1</accession>
<protein>
    <submittedName>
        <fullName evidence="2">Uncharacterized protein</fullName>
    </submittedName>
</protein>
<evidence type="ECO:0000256" key="1">
    <source>
        <dbReference type="SAM" id="MobiDB-lite"/>
    </source>
</evidence>
<feature type="region of interest" description="Disordered" evidence="1">
    <location>
        <begin position="225"/>
        <end position="253"/>
    </location>
</feature>
<gene>
    <name evidence="2" type="ORF">MRATA1EN1_LOCUS28918</name>
</gene>
<dbReference type="EMBL" id="OX459945">
    <property type="protein sequence ID" value="CAI9179956.1"/>
    <property type="molecule type" value="Genomic_DNA"/>
</dbReference>
<keyword evidence="3" id="KW-1185">Reference proteome</keyword>
<dbReference type="Proteomes" id="UP001176941">
    <property type="component" value="Chromosome 9"/>
</dbReference>
<proteinExistence type="predicted"/>
<name>A0ABN9A6E1_RANTA</name>
<sequence length="425" mass="44449">MASLTNLPPPPARSRLPGFGPFCPGAGGLAWASGVVQRSGAFSDAVLTPGPAGWGAVKSVPWWGFGEGGALGPRARSVYSMLLIEAINHGHGQLAQTGASFSFSYPEPKTRPGKLVGTRALDVVTCTTGVSLLLRAPPRCPGLSRAPDTVAGAHLGVRGLWVLKSKVPPGFLGVKTRKTGLLGLPTESWISQNRAGTTLQPLGEDGPGARLPAVVVRLSPHPEAALQPQVRLSPERGQPASHPPERGPGSPASLAFLSAPSPDWSGLAKKAVSCCRGPAEGCANSTGLGLWDQKRSASSSRVSLSIRWPSFKLIFTIDSELESSQLMCCQPCVPVYPVAELQADLTIDSELESSQLMCCQPCVPVYPVAELQADLTIDSELESSQLMCCQPCVPVYPVAELQADLTIDSELESSVVPAVVTALAQ</sequence>
<reference evidence="2" key="1">
    <citation type="submission" date="2023-04" db="EMBL/GenBank/DDBJ databases">
        <authorList>
            <consortium name="ELIXIR-Norway"/>
        </authorList>
    </citation>
    <scope>NUCLEOTIDE SEQUENCE [LARGE SCALE GENOMIC DNA]</scope>
</reference>